<comment type="caution">
    <text evidence="2">The sequence shown here is derived from an EMBL/GenBank/DDBJ whole genome shotgun (WGS) entry which is preliminary data.</text>
</comment>
<protein>
    <recommendedName>
        <fullName evidence="1">Helix-turn-helix domain-containing protein</fullName>
    </recommendedName>
</protein>
<dbReference type="PANTHER" id="PTHR34585">
    <property type="match status" value="1"/>
</dbReference>
<dbReference type="AlphaFoldDB" id="F5J2B4"/>
<keyword evidence="3" id="KW-1185">Reference proteome</keyword>
<evidence type="ECO:0000259" key="1">
    <source>
        <dbReference type="Pfam" id="PF12728"/>
    </source>
</evidence>
<dbReference type="EMBL" id="ADLV01000040">
    <property type="protein sequence ID" value="EGK00149.1"/>
    <property type="molecule type" value="Genomic_DNA"/>
</dbReference>
<dbReference type="RefSeq" id="WP_006801014.1">
    <property type="nucleotide sequence ID" value="NZ_GL891989.1"/>
</dbReference>
<evidence type="ECO:0000313" key="3">
    <source>
        <dbReference type="Proteomes" id="UP000004913"/>
    </source>
</evidence>
<dbReference type="Pfam" id="PF12728">
    <property type="entry name" value="HTH_17"/>
    <property type="match status" value="1"/>
</dbReference>
<accession>F5J2B4</accession>
<dbReference type="InterPro" id="IPR041657">
    <property type="entry name" value="HTH_17"/>
</dbReference>
<name>F5J2B4_9BACT</name>
<dbReference type="SUPFAM" id="SSF46955">
    <property type="entry name" value="Putative DNA-binding domain"/>
    <property type="match status" value="1"/>
</dbReference>
<proteinExistence type="predicted"/>
<dbReference type="OrthoDB" id="1036507at2"/>
<organism evidence="2 3">
    <name type="scientific">Dysgonomonas gadei ATCC BAA-286</name>
    <dbReference type="NCBI Taxonomy" id="742766"/>
    <lineage>
        <taxon>Bacteria</taxon>
        <taxon>Pseudomonadati</taxon>
        <taxon>Bacteroidota</taxon>
        <taxon>Bacteroidia</taxon>
        <taxon>Bacteroidales</taxon>
        <taxon>Dysgonomonadaceae</taxon>
        <taxon>Dysgonomonas</taxon>
    </lineage>
</organism>
<dbReference type="PANTHER" id="PTHR34585:SF22">
    <property type="entry name" value="HELIX-TURN-HELIX DOMAIN-CONTAINING PROTEIN"/>
    <property type="match status" value="1"/>
</dbReference>
<dbReference type="InterPro" id="IPR009061">
    <property type="entry name" value="DNA-bd_dom_put_sf"/>
</dbReference>
<gene>
    <name evidence="2" type="ORF">HMPREF9455_03481</name>
</gene>
<evidence type="ECO:0000313" key="2">
    <source>
        <dbReference type="EMBL" id="EGK00149.1"/>
    </source>
</evidence>
<dbReference type="STRING" id="742766.HMPREF9455_03481"/>
<feature type="domain" description="Helix-turn-helix" evidence="1">
    <location>
        <begin position="41"/>
        <end position="77"/>
    </location>
</feature>
<dbReference type="HOGENOM" id="CLU_133781_2_2_10"/>
<dbReference type="Proteomes" id="UP000004913">
    <property type="component" value="Unassembled WGS sequence"/>
</dbReference>
<reference evidence="2 3" key="1">
    <citation type="submission" date="2011-04" db="EMBL/GenBank/DDBJ databases">
        <title>The Genome Sequence of Dysgonomonas gadei ATCC BAA-286.</title>
        <authorList>
            <consortium name="The Broad Institute Genome Sequencing Platform"/>
            <person name="Earl A."/>
            <person name="Ward D."/>
            <person name="Feldgarden M."/>
            <person name="Gevers D."/>
            <person name="Pudlo N."/>
            <person name="Martens E."/>
            <person name="Allen-Vercoe E."/>
            <person name="Young S.K."/>
            <person name="Zeng Q."/>
            <person name="Gargeya S."/>
            <person name="Fitzgerald M."/>
            <person name="Haas B."/>
            <person name="Abouelleil A."/>
            <person name="Alvarado L."/>
            <person name="Arachchi H.M."/>
            <person name="Berlin A."/>
            <person name="Brown A."/>
            <person name="Chapman S.B."/>
            <person name="Chen Z."/>
            <person name="Dunbar C."/>
            <person name="Freedman E."/>
            <person name="Gearin G."/>
            <person name="Gellesch M."/>
            <person name="Goldberg J."/>
            <person name="Griggs A."/>
            <person name="Gujja S."/>
            <person name="Heiman D."/>
            <person name="Howarth C."/>
            <person name="Larson L."/>
            <person name="Lui A."/>
            <person name="MacDonald P.J.P."/>
            <person name="Mehta T."/>
            <person name="Montmayeur A."/>
            <person name="Murphy C."/>
            <person name="Neiman D."/>
            <person name="Pearson M."/>
            <person name="Priest M."/>
            <person name="Roberts A."/>
            <person name="Saif S."/>
            <person name="Shea T."/>
            <person name="Shenoy N."/>
            <person name="Sisk P."/>
            <person name="Stolte C."/>
            <person name="Sykes S."/>
            <person name="Yandava C."/>
            <person name="Wortman J."/>
            <person name="Nusbaum C."/>
            <person name="Birren B."/>
        </authorList>
    </citation>
    <scope>NUCLEOTIDE SEQUENCE [LARGE SCALE GENOMIC DNA]</scope>
    <source>
        <strain evidence="2 3">ATCC BAA-286</strain>
    </source>
</reference>
<sequence>MEQIKDKIDKCMILIMERFDKLENKLEKLYETNNIKDTDLLDDSEAQSLLNVSKRTLQRYKQQKLLPHSKVKGKSYYLGFDIIMFKRGRMNKI</sequence>